<evidence type="ECO:0000313" key="3">
    <source>
        <dbReference type="EMBL" id="MYH62331.1"/>
    </source>
</evidence>
<feature type="region of interest" description="Disordered" evidence="1">
    <location>
        <begin position="567"/>
        <end position="597"/>
    </location>
</feature>
<dbReference type="AlphaFoldDB" id="A0A6B1G2P2"/>
<evidence type="ECO:0000256" key="1">
    <source>
        <dbReference type="SAM" id="MobiDB-lite"/>
    </source>
</evidence>
<dbReference type="PANTHER" id="PTHR37291">
    <property type="entry name" value="5-METHYLCYTOSINE-SPECIFIC RESTRICTION ENZYME B"/>
    <property type="match status" value="1"/>
</dbReference>
<accession>A0A6B1G2P2</accession>
<dbReference type="InterPro" id="IPR011704">
    <property type="entry name" value="ATPase_dyneun-rel_AAA"/>
</dbReference>
<dbReference type="InterPro" id="IPR052934">
    <property type="entry name" value="Methyl-DNA_Rec/Restrict_Enz"/>
</dbReference>
<dbReference type="PANTHER" id="PTHR37291:SF1">
    <property type="entry name" value="TYPE IV METHYL-DIRECTED RESTRICTION ENZYME ECOKMCRB SUBUNIT"/>
    <property type="match status" value="1"/>
</dbReference>
<evidence type="ECO:0000259" key="2">
    <source>
        <dbReference type="SMART" id="SM00382"/>
    </source>
</evidence>
<dbReference type="CDD" id="cd00009">
    <property type="entry name" value="AAA"/>
    <property type="match status" value="1"/>
</dbReference>
<reference evidence="3" key="1">
    <citation type="submission" date="2019-09" db="EMBL/GenBank/DDBJ databases">
        <title>Characterisation of the sponge microbiome using genome-centric metagenomics.</title>
        <authorList>
            <person name="Engelberts J.P."/>
            <person name="Robbins S.J."/>
            <person name="De Goeij J.M."/>
            <person name="Aranda M."/>
            <person name="Bell S.C."/>
            <person name="Webster N.S."/>
        </authorList>
    </citation>
    <scope>NUCLEOTIDE SEQUENCE</scope>
    <source>
        <strain evidence="3">SB0675_bin_29</strain>
    </source>
</reference>
<dbReference type="Pfam" id="PF07728">
    <property type="entry name" value="AAA_5"/>
    <property type="match status" value="1"/>
</dbReference>
<feature type="compositionally biased region" description="Basic and acidic residues" evidence="1">
    <location>
        <begin position="568"/>
        <end position="579"/>
    </location>
</feature>
<name>A0A6B1G2P2_9CHLR</name>
<dbReference type="EMBL" id="VYDA01000415">
    <property type="protein sequence ID" value="MYH62331.1"/>
    <property type="molecule type" value="Genomic_DNA"/>
</dbReference>
<protein>
    <submittedName>
        <fullName evidence="3">AAA domain-containing protein</fullName>
    </submittedName>
</protein>
<dbReference type="SMART" id="SM00382">
    <property type="entry name" value="AAA"/>
    <property type="match status" value="1"/>
</dbReference>
<dbReference type="InterPro" id="IPR027417">
    <property type="entry name" value="P-loop_NTPase"/>
</dbReference>
<dbReference type="InterPro" id="IPR003593">
    <property type="entry name" value="AAA+_ATPase"/>
</dbReference>
<organism evidence="3">
    <name type="scientific">Caldilineaceae bacterium SB0675_bin_29</name>
    <dbReference type="NCBI Taxonomy" id="2605266"/>
    <lineage>
        <taxon>Bacteria</taxon>
        <taxon>Bacillati</taxon>
        <taxon>Chloroflexota</taxon>
        <taxon>Caldilineae</taxon>
        <taxon>Caldilineales</taxon>
        <taxon>Caldilineaceae</taxon>
    </lineage>
</organism>
<proteinExistence type="predicted"/>
<feature type="domain" description="AAA+ ATPase" evidence="2">
    <location>
        <begin position="308"/>
        <end position="474"/>
    </location>
</feature>
<gene>
    <name evidence="3" type="ORF">F4148_11430</name>
</gene>
<dbReference type="GO" id="GO:0005524">
    <property type="term" value="F:ATP binding"/>
    <property type="evidence" value="ECO:0007669"/>
    <property type="project" value="InterPro"/>
</dbReference>
<dbReference type="Gene3D" id="3.40.50.300">
    <property type="entry name" value="P-loop containing nucleotide triphosphate hydrolases"/>
    <property type="match status" value="1"/>
</dbReference>
<comment type="caution">
    <text evidence="3">The sequence shown here is derived from an EMBL/GenBank/DDBJ whole genome shotgun (WGS) entry which is preliminary data.</text>
</comment>
<sequence length="597" mass="68308">MCIMRVSRWGRCGEGVRIRELHASPYAYVFDCHQDIGLGACRISPHIRARGHSEMENGESGVGPDPVQESWDRFVPKANHLIESVNMVKWEIEYKLEIGCKVAAAREAVLWGTDNWADSLKKALLANQPVHMIDHSKFSQWCRNSPEDARRALEAIWTQESLSSNERIRAFRKLFPLEVIGGRERRGSRTTLISALMMGLDVERYPPFRIGLFSDAYKRTGYPQPERLDCEAALYEHSLEFLDNFIREAQAHGVYLRHRLDAQSVVWQLPNDLPLLGSPPTVDNLEALADELLLDVEFLGEIEALLMDKRQVIFQGPPGTGKTYVAQALANCLAGWEDQVTLVQFHPSYAYEDFVRGFRPSITENGQAGFELRDGPLLRAAEKARKDKDSKHFLIIDEINRGNIAKVFGELYFLLEYRDKKIRMQYQEDGEDHFSLPRNLYIIGTMNTADRSIALVDLALRRRFHFIEFHPDNDPIKSLLGLWLEKEAPEIRWTADVVREANVQLEEYKHAAIGPSYFMRKGLQKEDVPRIWKPSVLPYIEELLFGDDKKIQQLQFKTLCGKAAPHIKWNDDQKPKDSSVDSVSGTDNNAKDQLEGT</sequence>
<dbReference type="SUPFAM" id="SSF52540">
    <property type="entry name" value="P-loop containing nucleoside triphosphate hydrolases"/>
    <property type="match status" value="1"/>
</dbReference>
<dbReference type="GO" id="GO:0016887">
    <property type="term" value="F:ATP hydrolysis activity"/>
    <property type="evidence" value="ECO:0007669"/>
    <property type="project" value="InterPro"/>
</dbReference>